<dbReference type="GO" id="GO:0009279">
    <property type="term" value="C:cell outer membrane"/>
    <property type="evidence" value="ECO:0007669"/>
    <property type="project" value="UniProtKB-SubCell"/>
</dbReference>
<feature type="domain" description="TonB-dependent receptor plug" evidence="15">
    <location>
        <begin position="91"/>
        <end position="195"/>
    </location>
</feature>
<proteinExistence type="inferred from homology"/>
<keyword evidence="2" id="KW-0813">Transport</keyword>
<dbReference type="Pfam" id="PF00593">
    <property type="entry name" value="TonB_dep_Rec_b-barrel"/>
    <property type="match status" value="1"/>
</dbReference>
<comment type="similarity">
    <text evidence="12">Belongs to the TonB-dependent receptor family.</text>
</comment>
<feature type="compositionally biased region" description="Basic residues" evidence="13">
    <location>
        <begin position="48"/>
        <end position="60"/>
    </location>
</feature>
<evidence type="ECO:0000313" key="16">
    <source>
        <dbReference type="EMBL" id="GLQ84033.1"/>
    </source>
</evidence>
<dbReference type="GO" id="GO:0015344">
    <property type="term" value="F:siderophore uptake transmembrane transporter activity"/>
    <property type="evidence" value="ECO:0007669"/>
    <property type="project" value="TreeGrafter"/>
</dbReference>
<dbReference type="AlphaFoldDB" id="A0AA37SGY4"/>
<keyword evidence="7" id="KW-0408">Iron</keyword>
<reference evidence="17" key="1">
    <citation type="journal article" date="2019" name="Int. J. Syst. Evol. Microbiol.">
        <title>The Global Catalogue of Microorganisms (GCM) 10K type strain sequencing project: providing services to taxonomists for standard genome sequencing and annotation.</title>
        <authorList>
            <consortium name="The Broad Institute Genomics Platform"/>
            <consortium name="The Broad Institute Genome Sequencing Center for Infectious Disease"/>
            <person name="Wu L."/>
            <person name="Ma J."/>
        </authorList>
    </citation>
    <scope>NUCLEOTIDE SEQUENCE [LARGE SCALE GENOMIC DNA]</scope>
    <source>
        <strain evidence="17">NBRC 12467</strain>
    </source>
</reference>
<evidence type="ECO:0000256" key="4">
    <source>
        <dbReference type="ARBA" id="ARBA00022496"/>
    </source>
</evidence>
<evidence type="ECO:0000256" key="9">
    <source>
        <dbReference type="ARBA" id="ARBA00023077"/>
    </source>
</evidence>
<dbReference type="EMBL" id="BSNZ01000007">
    <property type="protein sequence ID" value="GLQ84033.1"/>
    <property type="molecule type" value="Genomic_DNA"/>
</dbReference>
<name>A0AA37SGY4_9PROT</name>
<evidence type="ECO:0000256" key="11">
    <source>
        <dbReference type="ARBA" id="ARBA00023237"/>
    </source>
</evidence>
<evidence type="ECO:0000256" key="8">
    <source>
        <dbReference type="ARBA" id="ARBA00023065"/>
    </source>
</evidence>
<dbReference type="PANTHER" id="PTHR32552">
    <property type="entry name" value="FERRICHROME IRON RECEPTOR-RELATED"/>
    <property type="match status" value="1"/>
</dbReference>
<keyword evidence="16" id="KW-0675">Receptor</keyword>
<dbReference type="RefSeq" id="WP_141350959.1">
    <property type="nucleotide sequence ID" value="NZ_BARA01000008.1"/>
</dbReference>
<keyword evidence="6" id="KW-0732">Signal</keyword>
<evidence type="ECO:0000256" key="6">
    <source>
        <dbReference type="ARBA" id="ARBA00022729"/>
    </source>
</evidence>
<dbReference type="InterPro" id="IPR000531">
    <property type="entry name" value="Beta-barrel_TonB"/>
</dbReference>
<evidence type="ECO:0000313" key="17">
    <source>
        <dbReference type="Proteomes" id="UP001156708"/>
    </source>
</evidence>
<keyword evidence="8" id="KW-0406">Ion transport</keyword>
<gene>
    <name evidence="16" type="ORF">GCM10007872_09410</name>
</gene>
<evidence type="ECO:0000256" key="1">
    <source>
        <dbReference type="ARBA" id="ARBA00004571"/>
    </source>
</evidence>
<keyword evidence="9 12" id="KW-0798">TonB box</keyword>
<dbReference type="InterPro" id="IPR036942">
    <property type="entry name" value="Beta-barrel_TonB_sf"/>
</dbReference>
<evidence type="ECO:0000259" key="15">
    <source>
        <dbReference type="Pfam" id="PF07715"/>
    </source>
</evidence>
<keyword evidence="10 12" id="KW-0472">Membrane</keyword>
<dbReference type="Pfam" id="PF07715">
    <property type="entry name" value="Plug"/>
    <property type="match status" value="1"/>
</dbReference>
<dbReference type="Proteomes" id="UP001156708">
    <property type="component" value="Unassembled WGS sequence"/>
</dbReference>
<dbReference type="InterPro" id="IPR039426">
    <property type="entry name" value="TonB-dep_rcpt-like"/>
</dbReference>
<evidence type="ECO:0000256" key="10">
    <source>
        <dbReference type="ARBA" id="ARBA00023136"/>
    </source>
</evidence>
<evidence type="ECO:0000256" key="7">
    <source>
        <dbReference type="ARBA" id="ARBA00023004"/>
    </source>
</evidence>
<dbReference type="InterPro" id="IPR012910">
    <property type="entry name" value="Plug_dom"/>
</dbReference>
<comment type="caution">
    <text evidence="16">The sequence shown here is derived from an EMBL/GenBank/DDBJ whole genome shotgun (WGS) entry which is preliminary data.</text>
</comment>
<dbReference type="InterPro" id="IPR037066">
    <property type="entry name" value="Plug_dom_sf"/>
</dbReference>
<evidence type="ECO:0000256" key="5">
    <source>
        <dbReference type="ARBA" id="ARBA00022692"/>
    </source>
</evidence>
<comment type="subcellular location">
    <subcellularLocation>
        <location evidence="1">Cell outer membrane</location>
        <topology evidence="1">Multi-pass membrane protein</topology>
    </subcellularLocation>
</comment>
<sequence length="803" mass="87687">MRHWSAARILLLSTTGLIYGAGTVAYGADIKSRHSTPVSASQPQAKAGKPKAAKGGARKPKSVDAKGDIEAIAVHTHRQSGGGLLSMTKDIRSSVATTRAFIETQPATANPEQLMAMQPGAVVATQDPYGIEPGNITVRGLNNNEIIWLYENSPITNDGTFYPQEAVDALNLEEVRLSPGSTSFDLPGSNGAAGTIRMALHNPEHKLGASTNITYGAHNTRQVYGRIDTGDIGNTGVRGFVSYSNFVGDDWRGPGHNWREHVDAKFIKDWQGGHRTTLAVEWTKLNFQLERPPTMSAWNTYGKNYNYTSKFTPGDTNYYKLHQNVYQGMFATLNQHFALSRNLALDVDPYLYWAEAAIPGAMNLSASSAYQGTQKISGLQLETGNGSTANSALLYANSPALFMRSGINAKLEWKIGEHNRLVFGDWYGFTEQSQAGQFNYLNASGSPKSLWGSTSSAVYLPNGKLYNFSDVLNRIQTNQIFLGDRASYLNHRLSLEAGFKYLFYRAQDFNRIPGVTYNINNNQTAPMPSIGARYDFNDEHEIFMDAGVNSRVPDPSQIADSVSASTGKITGRASRDQKIETSIIEELGYRYSGKLINAQLTLFNYNFTNRQVQTVVVQNAGLVTQYVNAGGQTSRGADVSVGTTPFHHFSVFASGEYLHATIDNNIPTQGTYLRTAGNTATGSPTWTANLGVNYNDSRIFGNIQMHYVSSQYSTFMDDEKIPGFKTVDMTLGYRLPKIGPVKAPKIQLNLVNLTNNHYLAGIYSTQFNAKSARAMNGSTVAGSAPLYIIGAGFTAMFSFSAAL</sequence>
<feature type="domain" description="TonB-dependent receptor-like beta-barrel" evidence="14">
    <location>
        <begin position="298"/>
        <end position="753"/>
    </location>
</feature>
<evidence type="ECO:0000256" key="13">
    <source>
        <dbReference type="SAM" id="MobiDB-lite"/>
    </source>
</evidence>
<protein>
    <submittedName>
        <fullName evidence="16">TonB-dependent receptor</fullName>
    </submittedName>
</protein>
<accession>A0AA37SGY4</accession>
<dbReference type="Gene3D" id="2.40.170.20">
    <property type="entry name" value="TonB-dependent receptor, beta-barrel domain"/>
    <property type="match status" value="1"/>
</dbReference>
<dbReference type="SUPFAM" id="SSF56935">
    <property type="entry name" value="Porins"/>
    <property type="match status" value="1"/>
</dbReference>
<keyword evidence="5" id="KW-0812">Transmembrane</keyword>
<evidence type="ECO:0000256" key="2">
    <source>
        <dbReference type="ARBA" id="ARBA00022448"/>
    </source>
</evidence>
<keyword evidence="3" id="KW-1134">Transmembrane beta strand</keyword>
<keyword evidence="4" id="KW-0410">Iron transport</keyword>
<evidence type="ECO:0000259" key="14">
    <source>
        <dbReference type="Pfam" id="PF00593"/>
    </source>
</evidence>
<dbReference type="Gene3D" id="2.170.130.10">
    <property type="entry name" value="TonB-dependent receptor, plug domain"/>
    <property type="match status" value="1"/>
</dbReference>
<organism evidence="16 17">
    <name type="scientific">Gluconobacter sphaericus NBRC 12467</name>
    <dbReference type="NCBI Taxonomy" id="1307951"/>
    <lineage>
        <taxon>Bacteria</taxon>
        <taxon>Pseudomonadati</taxon>
        <taxon>Pseudomonadota</taxon>
        <taxon>Alphaproteobacteria</taxon>
        <taxon>Acetobacterales</taxon>
        <taxon>Acetobacteraceae</taxon>
        <taxon>Gluconobacter</taxon>
    </lineage>
</organism>
<evidence type="ECO:0000256" key="12">
    <source>
        <dbReference type="RuleBase" id="RU003357"/>
    </source>
</evidence>
<feature type="region of interest" description="Disordered" evidence="13">
    <location>
        <begin position="34"/>
        <end position="64"/>
    </location>
</feature>
<evidence type="ECO:0000256" key="3">
    <source>
        <dbReference type="ARBA" id="ARBA00022452"/>
    </source>
</evidence>
<keyword evidence="11" id="KW-0998">Cell outer membrane</keyword>
<keyword evidence="17" id="KW-1185">Reference proteome</keyword>
<dbReference type="PANTHER" id="PTHR32552:SF89">
    <property type="entry name" value="CATECHOLATE SIDEROPHORE RECEPTOR FIU"/>
    <property type="match status" value="1"/>
</dbReference>